<dbReference type="InterPro" id="IPR043129">
    <property type="entry name" value="ATPase_NBD"/>
</dbReference>
<dbReference type="OrthoDB" id="9766019at2"/>
<keyword evidence="9" id="KW-0143">Chaperone</keyword>
<dbReference type="PROSITE" id="PS00297">
    <property type="entry name" value="HSP70_1"/>
    <property type="match status" value="1"/>
</dbReference>
<dbReference type="Gene3D" id="3.90.640.10">
    <property type="entry name" value="Actin, Chain A, domain 4"/>
    <property type="match status" value="1"/>
</dbReference>
<evidence type="ECO:0000256" key="5">
    <source>
        <dbReference type="ARBA" id="ARBA00022553"/>
    </source>
</evidence>
<dbReference type="AlphaFoldDB" id="A0A380KG73"/>
<dbReference type="PROSITE" id="PS01036">
    <property type="entry name" value="HSP70_3"/>
    <property type="match status" value="1"/>
</dbReference>
<dbReference type="EMBL" id="UHFN01000007">
    <property type="protein sequence ID" value="SUN63287.1"/>
    <property type="molecule type" value="Genomic_DNA"/>
</dbReference>
<dbReference type="GO" id="GO:0140662">
    <property type="term" value="F:ATP-dependent protein folding chaperone"/>
    <property type="evidence" value="ECO:0007669"/>
    <property type="project" value="InterPro"/>
</dbReference>
<evidence type="ECO:0000256" key="1">
    <source>
        <dbReference type="ARBA" id="ARBA00002290"/>
    </source>
</evidence>
<evidence type="ECO:0000256" key="10">
    <source>
        <dbReference type="ARBA" id="ARBA00030019"/>
    </source>
</evidence>
<dbReference type="PRINTS" id="PR00301">
    <property type="entry name" value="HEATSHOCK70"/>
</dbReference>
<dbReference type="Gene3D" id="3.30.420.40">
    <property type="match status" value="2"/>
</dbReference>
<keyword evidence="6 13" id="KW-0547">Nucleotide-binding</keyword>
<dbReference type="SUPFAM" id="SSF53067">
    <property type="entry name" value="Actin-like ATPase domain"/>
    <property type="match status" value="2"/>
</dbReference>
<reference evidence="14 15" key="1">
    <citation type="submission" date="2018-06" db="EMBL/GenBank/DDBJ databases">
        <authorList>
            <consortium name="Pathogen Informatics"/>
            <person name="Doyle S."/>
        </authorList>
    </citation>
    <scope>NUCLEOTIDE SEQUENCE [LARGE SCALE GENOMIC DNA]</scope>
    <source>
        <strain evidence="14 15">NCTC12224</strain>
    </source>
</reference>
<evidence type="ECO:0000313" key="15">
    <source>
        <dbReference type="Proteomes" id="UP000254924"/>
    </source>
</evidence>
<dbReference type="SUPFAM" id="SSF100920">
    <property type="entry name" value="Heat shock protein 70kD (HSP70), peptide-binding domain"/>
    <property type="match status" value="1"/>
</dbReference>
<protein>
    <recommendedName>
        <fullName evidence="3">Chaperone protein DnaK</fullName>
    </recommendedName>
    <alternativeName>
        <fullName evidence="4">Chaperone protein dnaK</fullName>
    </alternativeName>
    <alternativeName>
        <fullName evidence="12">HSP70</fullName>
    </alternativeName>
    <alternativeName>
        <fullName evidence="11">Heat shock 70 kDa protein</fullName>
    </alternativeName>
    <alternativeName>
        <fullName evidence="10">Heat shock protein 70</fullName>
    </alternativeName>
</protein>
<organism evidence="14 15">
    <name type="scientific">Streptococcus hyointestinalis</name>
    <dbReference type="NCBI Taxonomy" id="1337"/>
    <lineage>
        <taxon>Bacteria</taxon>
        <taxon>Bacillati</taxon>
        <taxon>Bacillota</taxon>
        <taxon>Bacilli</taxon>
        <taxon>Lactobacillales</taxon>
        <taxon>Streptococcaceae</taxon>
        <taxon>Streptococcus</taxon>
    </lineage>
</organism>
<evidence type="ECO:0000256" key="13">
    <source>
        <dbReference type="RuleBase" id="RU003322"/>
    </source>
</evidence>
<dbReference type="Gene3D" id="2.60.34.10">
    <property type="entry name" value="Substrate Binding Domain Of DNAk, Chain A, domain 1"/>
    <property type="match status" value="1"/>
</dbReference>
<name>A0A380KG73_9STRE</name>
<evidence type="ECO:0000313" key="14">
    <source>
        <dbReference type="EMBL" id="SUN63287.1"/>
    </source>
</evidence>
<keyword evidence="7 13" id="KW-0067">ATP-binding</keyword>
<dbReference type="InterPro" id="IPR029047">
    <property type="entry name" value="HSP70_peptide-bd_sf"/>
</dbReference>
<dbReference type="Pfam" id="PF00012">
    <property type="entry name" value="HSP70"/>
    <property type="match status" value="1"/>
</dbReference>
<dbReference type="PANTHER" id="PTHR19375">
    <property type="entry name" value="HEAT SHOCK PROTEIN 70KDA"/>
    <property type="match status" value="1"/>
</dbReference>
<dbReference type="InterPro" id="IPR018181">
    <property type="entry name" value="Heat_shock_70_CS"/>
</dbReference>
<evidence type="ECO:0000256" key="9">
    <source>
        <dbReference type="ARBA" id="ARBA00023186"/>
    </source>
</evidence>
<dbReference type="CDD" id="cd24029">
    <property type="entry name" value="ASKHA_NBD_HSP70_DnaK_HscA_HscC"/>
    <property type="match status" value="1"/>
</dbReference>
<comment type="function">
    <text evidence="1">Acts as a chaperone.</text>
</comment>
<evidence type="ECO:0000256" key="6">
    <source>
        <dbReference type="ARBA" id="ARBA00022741"/>
    </source>
</evidence>
<evidence type="ECO:0000256" key="3">
    <source>
        <dbReference type="ARBA" id="ARBA00014415"/>
    </source>
</evidence>
<evidence type="ECO:0000256" key="11">
    <source>
        <dbReference type="ARBA" id="ARBA00030945"/>
    </source>
</evidence>
<keyword evidence="5" id="KW-0597">Phosphoprotein</keyword>
<proteinExistence type="inferred from homology"/>
<evidence type="ECO:0000256" key="12">
    <source>
        <dbReference type="ARBA" id="ARBA00033103"/>
    </source>
</evidence>
<keyword evidence="8" id="KW-0346">Stress response</keyword>
<gene>
    <name evidence="14" type="primary">dnaK_2</name>
    <name evidence="14" type="ORF">NCTC12224_02363</name>
</gene>
<evidence type="ECO:0000256" key="7">
    <source>
        <dbReference type="ARBA" id="ARBA00022840"/>
    </source>
</evidence>
<evidence type="ECO:0000256" key="2">
    <source>
        <dbReference type="ARBA" id="ARBA00007381"/>
    </source>
</evidence>
<dbReference type="InterPro" id="IPR013126">
    <property type="entry name" value="Hsp_70_fam"/>
</dbReference>
<dbReference type="Proteomes" id="UP000254924">
    <property type="component" value="Unassembled WGS sequence"/>
</dbReference>
<sequence>MVSKAVGIDLGTTNSSMAIVIDGKPEIIQLGTNDDRVLRSALYFSTIGGQNRVFYGNDAINRGTEVGKVEYFKQDFKRDMARGIVNETPGSSPIDATILSALLLHQFKKRLKTVSQELGVDDISDAVITVPAYFTSEQRLATKRAGKLAGFNVLRIINEPTAAAISYASSKKISGNILVYDLGGGTFDVTVMNVSQQDYHILATDGDHRLGGIDFDKALVKLIKEKFEQQGLNMTMLTPKEEMQLRYQAEKLKTQLSIDESVFCERSSESGDYGIEITRDEFNSAVSVLVKDTELKMNQTLAASGLTWEAIDHILLVGGATRMPIIRQMVSSVSRKTIHYDLNPDTIVAEGASLIANLLANQTISFSEKRDGFDTNESMIQVQDVTSQGIGLLFKKSPYQRYDFGGDFTNSVIVSRNTPVPYHFEKDLFAVANNQNNFRLRVTEGNYANPINVKVILDQVVNLPSSYQTGDKIGKAIFELSEEQLVVISIVDMKTQAVISRFQANAKMSQQTVEEDLSELQAIFEQYIV</sequence>
<dbReference type="PROSITE" id="PS00329">
    <property type="entry name" value="HSP70_2"/>
    <property type="match status" value="1"/>
</dbReference>
<dbReference type="GO" id="GO:0005524">
    <property type="term" value="F:ATP binding"/>
    <property type="evidence" value="ECO:0007669"/>
    <property type="project" value="UniProtKB-KW"/>
</dbReference>
<keyword evidence="15" id="KW-1185">Reference proteome</keyword>
<evidence type="ECO:0000256" key="4">
    <source>
        <dbReference type="ARBA" id="ARBA00017249"/>
    </source>
</evidence>
<accession>A0A380KG73</accession>
<evidence type="ECO:0000256" key="8">
    <source>
        <dbReference type="ARBA" id="ARBA00023016"/>
    </source>
</evidence>
<comment type="similarity">
    <text evidence="2 13">Belongs to the heat shock protein 70 family.</text>
</comment>